<dbReference type="PANTHER" id="PTHR24138:SF14">
    <property type="entry name" value="PNPLA DOMAIN-CONTAINING PROTEIN"/>
    <property type="match status" value="1"/>
</dbReference>
<dbReference type="STRING" id="1257118.L8GFC9"/>
<dbReference type="OrthoDB" id="1658288at2759"/>
<accession>L8GFC9</accession>
<dbReference type="KEGG" id="acan:ACA1_362770"/>
<evidence type="ECO:0000313" key="8">
    <source>
        <dbReference type="Proteomes" id="UP000011083"/>
    </source>
</evidence>
<feature type="active site" description="Proton acceptor" evidence="2">
    <location>
        <position position="871"/>
    </location>
</feature>
<dbReference type="RefSeq" id="XP_004333803.1">
    <property type="nucleotide sequence ID" value="XM_004333755.1"/>
</dbReference>
<evidence type="ECO:0000259" key="6">
    <source>
        <dbReference type="PROSITE" id="PS51635"/>
    </source>
</evidence>
<feature type="short sequence motif" description="GXSXG" evidence="2">
    <location>
        <begin position="739"/>
        <end position="743"/>
    </location>
</feature>
<dbReference type="Pfam" id="PF00169">
    <property type="entry name" value="PH"/>
    <property type="match status" value="1"/>
</dbReference>
<protein>
    <submittedName>
        <fullName evidence="7">PH domain containing protein</fullName>
    </submittedName>
</protein>
<dbReference type="Proteomes" id="UP000011083">
    <property type="component" value="Unassembled WGS sequence"/>
</dbReference>
<reference evidence="7 8" key="1">
    <citation type="journal article" date="2013" name="Genome Biol.">
        <title>Genome of Acanthamoeba castellanii highlights extensive lateral gene transfer and early evolution of tyrosine kinase signaling.</title>
        <authorList>
            <person name="Clarke M."/>
            <person name="Lohan A.J."/>
            <person name="Liu B."/>
            <person name="Lagkouvardos I."/>
            <person name="Roy S."/>
            <person name="Zafar N."/>
            <person name="Bertelli C."/>
            <person name="Schilde C."/>
            <person name="Kianianmomeni A."/>
            <person name="Burglin T.R."/>
            <person name="Frech C."/>
            <person name="Turcotte B."/>
            <person name="Kopec K.O."/>
            <person name="Synnott J.M."/>
            <person name="Choo C."/>
            <person name="Paponov I."/>
            <person name="Finkler A."/>
            <person name="Soon Heng Tan C."/>
            <person name="Hutchins A.P."/>
            <person name="Weinmeier T."/>
            <person name="Rattei T."/>
            <person name="Chu J.S."/>
            <person name="Gimenez G."/>
            <person name="Irimia M."/>
            <person name="Rigden D.J."/>
            <person name="Fitzpatrick D.A."/>
            <person name="Lorenzo-Morales J."/>
            <person name="Bateman A."/>
            <person name="Chiu C.H."/>
            <person name="Tang P."/>
            <person name="Hegemann P."/>
            <person name="Fromm H."/>
            <person name="Raoult D."/>
            <person name="Greub G."/>
            <person name="Miranda-Saavedra D."/>
            <person name="Chen N."/>
            <person name="Nash P."/>
            <person name="Ginger M.L."/>
            <person name="Horn M."/>
            <person name="Schaap P."/>
            <person name="Caler L."/>
            <person name="Loftus B."/>
        </authorList>
    </citation>
    <scope>NUCLEOTIDE SEQUENCE [LARGE SCALE GENOMIC DNA]</scope>
    <source>
        <strain evidence="7 8">Neff</strain>
    </source>
</reference>
<feature type="region of interest" description="Disordered" evidence="4">
    <location>
        <begin position="120"/>
        <end position="156"/>
    </location>
</feature>
<name>L8GFC9_ACACF</name>
<dbReference type="InterPro" id="IPR001849">
    <property type="entry name" value="PH_domain"/>
</dbReference>
<comment type="caution">
    <text evidence="2">Lacks conserved residue(s) required for the propagation of feature annotation.</text>
</comment>
<gene>
    <name evidence="7" type="ORF">ACA1_362770</name>
</gene>
<keyword evidence="2" id="KW-0378">Hydrolase</keyword>
<feature type="compositionally biased region" description="Acidic residues" evidence="4">
    <location>
        <begin position="314"/>
        <end position="323"/>
    </location>
</feature>
<keyword evidence="2" id="KW-0442">Lipid degradation</keyword>
<evidence type="ECO:0000256" key="3">
    <source>
        <dbReference type="SAM" id="Coils"/>
    </source>
</evidence>
<keyword evidence="1 2" id="KW-0443">Lipid metabolism</keyword>
<dbReference type="Pfam" id="PF01734">
    <property type="entry name" value="Patatin"/>
    <property type="match status" value="1"/>
</dbReference>
<dbReference type="InterPro" id="IPR016035">
    <property type="entry name" value="Acyl_Trfase/lysoPLipase"/>
</dbReference>
<dbReference type="PROSITE" id="PS51635">
    <property type="entry name" value="PNPLA"/>
    <property type="match status" value="1"/>
</dbReference>
<feature type="region of interest" description="Disordered" evidence="4">
    <location>
        <begin position="263"/>
        <end position="325"/>
    </location>
</feature>
<dbReference type="InterPro" id="IPR047156">
    <property type="entry name" value="Teg/CotR/CapV-like"/>
</dbReference>
<evidence type="ECO:0000256" key="4">
    <source>
        <dbReference type="SAM" id="MobiDB-lite"/>
    </source>
</evidence>
<keyword evidence="8" id="KW-1185">Reference proteome</keyword>
<dbReference type="EMBL" id="KB008147">
    <property type="protein sequence ID" value="ELR11790.1"/>
    <property type="molecule type" value="Genomic_DNA"/>
</dbReference>
<dbReference type="CDD" id="cd00821">
    <property type="entry name" value="PH"/>
    <property type="match status" value="1"/>
</dbReference>
<dbReference type="GeneID" id="14912220"/>
<dbReference type="Gene3D" id="2.30.29.30">
    <property type="entry name" value="Pleckstrin-homology domain (PH domain)/Phosphotyrosine-binding domain (PTB)"/>
    <property type="match status" value="1"/>
</dbReference>
<dbReference type="PROSITE" id="PS50003">
    <property type="entry name" value="PH_DOMAIN"/>
    <property type="match status" value="1"/>
</dbReference>
<evidence type="ECO:0000259" key="5">
    <source>
        <dbReference type="PROSITE" id="PS50003"/>
    </source>
</evidence>
<dbReference type="GO" id="GO:0016787">
    <property type="term" value="F:hydrolase activity"/>
    <property type="evidence" value="ECO:0007669"/>
    <property type="project" value="UniProtKB-UniRule"/>
</dbReference>
<feature type="coiled-coil region" evidence="3">
    <location>
        <begin position="38"/>
        <end position="95"/>
    </location>
</feature>
<dbReference type="VEuPathDB" id="AmoebaDB:ACA1_362770"/>
<proteinExistence type="predicted"/>
<sequence>MNFDAVVRKAFSDTADAAEHKAKKGAKKELKSVTKDVKKEIKHEVKDVKKDIKKEVRAGIKEELGVDVKELKHEVKDVKKEVKGVKKDVKKINKAIDDPSASSVGGAAAAGGSFLNRFKKSAGGGGGKEGHMSSSPSSSTSRSATTEDGGNYPPLPPHLGCVEKEGWLTKQGQKVKSWRERWFKLDALGYLHYYKGVNEVAPLDSLWLEGAEVKVEEGLKRAGFNFSVQLAHPKPRVLYLSARSADERREWMEAILVGTNNAQSMLSSSPTSSQRKNIFEADGSDGEDGEKSRGSTFSQREPTFVDLPDIKEGEESDEEEAAGEDEKVLLAKTLLSKSMWGPADIQELEKTGLLVPSEEPTAFSSWYGVVGLTVVGSGATRNVAVADASEGTFAWCSLRLRGRISVIGKDEVLKTDDAGELEVVQQTLTSPVKQFLCENKEGWMFYVYVSPTDKQNRPKKEKGRETISLPRIKMAADTKKEMEDWSRFLWDRGLEGRRKQMINGFLWIKKAKVWQRYYCIADAHYFEWFEPQKFRAIPIADLTVTGPESGRVNRPKQKSTSFHVRNVLENYNHSLTVTDGKKMNICLYTADDEHLNYWNRVLSRKHGASSSSQPGKEMLMLSCAAGYAGAAVNGLSATAEEPKKGLMSEQGSAKVNTRTSSPVTELINSARLLCEKANQATGKSSLGNYPLENIGSKDGQYRILSLDGGGLRAVMEAVILTRLTEVYPDLLQKFDLIVGVSGGSMVTAGLATGRSPHFLTEMFKVIGPICFKQKAASAKFPREPLEVFGAEVFKGMKLCDLPRKVVIPSFLLDNEAPGNDRSWEPRIYHNLPMKAEYEAKEGAWKEQELWKCVLSSSAAPIYFPSHGKHMDGAVMVNNPALSALSMKTYSDVFNTTQVVERQDPSRIHMLSLGTGRMVQFVEGDNLDWGMIQWAPKLPELIVKAGLLHQEEMVRLMLGERFHQCNPLMEKFLDMDNAALIPDLIALANTVDLAPTLAWIDVHLYNGQRQPTSPTTTTAEPIPVPTSAATSKDMSYADAVAAKSATPPKDLSCDLSAWYSAPLQMSTETLAQEE</sequence>
<dbReference type="AlphaFoldDB" id="L8GFC9"/>
<keyword evidence="3" id="KW-0175">Coiled coil</keyword>
<feature type="active site" description="Nucleophile" evidence="2">
    <location>
        <position position="741"/>
    </location>
</feature>
<dbReference type="SUPFAM" id="SSF52151">
    <property type="entry name" value="FabD/lysophospholipase-like"/>
    <property type="match status" value="1"/>
</dbReference>
<dbReference type="InterPro" id="IPR002641">
    <property type="entry name" value="PNPLA_dom"/>
</dbReference>
<organism evidence="7 8">
    <name type="scientific">Acanthamoeba castellanii (strain ATCC 30010 / Neff)</name>
    <dbReference type="NCBI Taxonomy" id="1257118"/>
    <lineage>
        <taxon>Eukaryota</taxon>
        <taxon>Amoebozoa</taxon>
        <taxon>Discosea</taxon>
        <taxon>Longamoebia</taxon>
        <taxon>Centramoebida</taxon>
        <taxon>Acanthamoebidae</taxon>
        <taxon>Acanthamoeba</taxon>
    </lineage>
</organism>
<dbReference type="SUPFAM" id="SSF50729">
    <property type="entry name" value="PH domain-like"/>
    <property type="match status" value="2"/>
</dbReference>
<dbReference type="InterPro" id="IPR011993">
    <property type="entry name" value="PH-like_dom_sf"/>
</dbReference>
<evidence type="ECO:0000256" key="1">
    <source>
        <dbReference type="ARBA" id="ARBA00023098"/>
    </source>
</evidence>
<dbReference type="SMART" id="SM00233">
    <property type="entry name" value="PH"/>
    <property type="match status" value="2"/>
</dbReference>
<feature type="compositionally biased region" description="Low complexity" evidence="4">
    <location>
        <begin position="132"/>
        <end position="146"/>
    </location>
</feature>
<feature type="domain" description="PNPLA" evidence="6">
    <location>
        <begin position="704"/>
        <end position="884"/>
    </location>
</feature>
<evidence type="ECO:0000313" key="7">
    <source>
        <dbReference type="EMBL" id="ELR11790.1"/>
    </source>
</evidence>
<evidence type="ECO:0000256" key="2">
    <source>
        <dbReference type="PROSITE-ProRule" id="PRU01161"/>
    </source>
</evidence>
<dbReference type="PANTHER" id="PTHR24138">
    <property type="entry name" value="INTRACELLLAR PHOSPHOLIPASE A FAMILY"/>
    <property type="match status" value="1"/>
</dbReference>
<dbReference type="Gene3D" id="3.40.1090.10">
    <property type="entry name" value="Cytosolic phospholipase A2 catalytic domain"/>
    <property type="match status" value="1"/>
</dbReference>
<feature type="short sequence motif" description="DGA/G" evidence="2">
    <location>
        <begin position="871"/>
        <end position="873"/>
    </location>
</feature>
<dbReference type="GO" id="GO:0016042">
    <property type="term" value="P:lipid catabolic process"/>
    <property type="evidence" value="ECO:0007669"/>
    <property type="project" value="UniProtKB-UniRule"/>
</dbReference>
<feature type="region of interest" description="Disordered" evidence="4">
    <location>
        <begin position="1010"/>
        <end position="1029"/>
    </location>
</feature>
<feature type="domain" description="PH" evidence="5">
    <location>
        <begin position="161"/>
        <end position="260"/>
    </location>
</feature>
<feature type="compositionally biased region" description="Low complexity" evidence="4">
    <location>
        <begin position="264"/>
        <end position="273"/>
    </location>
</feature>